<dbReference type="PANTHER" id="PTHR43581:SF2">
    <property type="entry name" value="EXCINUCLEASE ATPASE SUBUNIT"/>
    <property type="match status" value="1"/>
</dbReference>
<reference evidence="3" key="1">
    <citation type="submission" date="2023-06" db="EMBL/GenBank/DDBJ databases">
        <title>Uncultivated large filamentous bacteria from sulfidic sediments reveal new species and different genomic features in energy metabolism and defense.</title>
        <authorList>
            <person name="Fonseca A."/>
        </authorList>
    </citation>
    <scope>NUCLEOTIDE SEQUENCE</scope>
    <source>
        <strain evidence="3">HSG4</strain>
    </source>
</reference>
<dbReference type="InterPro" id="IPR051396">
    <property type="entry name" value="Bact_Antivir_Def_Nuclease"/>
</dbReference>
<evidence type="ECO:0000313" key="4">
    <source>
        <dbReference type="Proteomes" id="UP001171945"/>
    </source>
</evidence>
<dbReference type="Proteomes" id="UP001171945">
    <property type="component" value="Unassembled WGS sequence"/>
</dbReference>
<dbReference type="EMBL" id="JAUCGM010000005">
    <property type="protein sequence ID" value="MDM8561791.1"/>
    <property type="molecule type" value="Genomic_DNA"/>
</dbReference>
<dbReference type="Pfam" id="PF13476">
    <property type="entry name" value="AAA_23"/>
    <property type="match status" value="1"/>
</dbReference>
<dbReference type="InterPro" id="IPR027417">
    <property type="entry name" value="P-loop_NTPase"/>
</dbReference>
<name>A0ABT7VQ45_9GAMM</name>
<gene>
    <name evidence="3" type="ORF">QUF54_00375</name>
</gene>
<evidence type="ECO:0000313" key="3">
    <source>
        <dbReference type="EMBL" id="MDM8561791.1"/>
    </source>
</evidence>
<sequence>MRIESIEVQNFKGFSQKKLNFSPQFNVLIGDNGSGKTAVLDALAVGMGSLLLGFDGIGTRSIREEEVRHVYRQSGQITELIPQHPAIVHCVGNMNDSNINWERRLNKKHGKTTRQYAKTIIQYGEKLQKKVRDGKPVILPLLSYYSTARLWLQKKDKVELVKPGSPTSGYVDCLETASNEKMLMGWIKTMEIEASQRQALLQVLEGLRDAVKNCLEGCESVYFSVQLDMLIATFANGQTLPAYMLSDGQRTILTMVADIAYRAAVLNSHLGEKAVLETPGIVLIDEIDLHLHPEWQRSIVEQLKNSFPKIQFIASSHSPIIIQSLKQGEVINLNNEDIGDYYNKGVEDILEWVMGVANSPQSEGRLKMMEAAREYYRLLEQAKKTTPEELGRLKARLDELAAPYSDNIAYHAFLQMKREVAGLGDDDNASR</sequence>
<feature type="domain" description="Rad50/SbcC-type AAA" evidence="2">
    <location>
        <begin position="5"/>
        <end position="180"/>
    </location>
</feature>
<dbReference type="Pfam" id="PF13304">
    <property type="entry name" value="AAA_21"/>
    <property type="match status" value="1"/>
</dbReference>
<evidence type="ECO:0000259" key="1">
    <source>
        <dbReference type="Pfam" id="PF13304"/>
    </source>
</evidence>
<proteinExistence type="predicted"/>
<comment type="caution">
    <text evidence="3">The sequence shown here is derived from an EMBL/GenBank/DDBJ whole genome shotgun (WGS) entry which is preliminary data.</text>
</comment>
<accession>A0ABT7VQ45</accession>
<dbReference type="Gene3D" id="3.40.50.300">
    <property type="entry name" value="P-loop containing nucleotide triphosphate hydrolases"/>
    <property type="match status" value="1"/>
</dbReference>
<dbReference type="InterPro" id="IPR038729">
    <property type="entry name" value="Rad50/SbcC_AAA"/>
</dbReference>
<keyword evidence="4" id="KW-1185">Reference proteome</keyword>
<feature type="domain" description="ATPase AAA-type core" evidence="1">
    <location>
        <begin position="236"/>
        <end position="322"/>
    </location>
</feature>
<dbReference type="PANTHER" id="PTHR43581">
    <property type="entry name" value="ATP/GTP PHOSPHATASE"/>
    <property type="match status" value="1"/>
</dbReference>
<evidence type="ECO:0000259" key="2">
    <source>
        <dbReference type="Pfam" id="PF13476"/>
    </source>
</evidence>
<dbReference type="SUPFAM" id="SSF52540">
    <property type="entry name" value="P-loop containing nucleoside triphosphate hydrolases"/>
    <property type="match status" value="1"/>
</dbReference>
<dbReference type="InterPro" id="IPR003959">
    <property type="entry name" value="ATPase_AAA_core"/>
</dbReference>
<protein>
    <submittedName>
        <fullName evidence="3">AAA family ATPase</fullName>
    </submittedName>
</protein>
<organism evidence="3 4">
    <name type="scientific">Candidatus Marithioploca araucensis</name>
    <dbReference type="NCBI Taxonomy" id="70273"/>
    <lineage>
        <taxon>Bacteria</taxon>
        <taxon>Pseudomonadati</taxon>
        <taxon>Pseudomonadota</taxon>
        <taxon>Gammaproteobacteria</taxon>
        <taxon>Thiotrichales</taxon>
        <taxon>Thiotrichaceae</taxon>
        <taxon>Candidatus Marithioploca</taxon>
    </lineage>
</organism>